<dbReference type="CDD" id="cd07035">
    <property type="entry name" value="TPP_PYR_POX_like"/>
    <property type="match status" value="1"/>
</dbReference>
<organism evidence="5 6">
    <name type="scientific">Blastococcus xanthinilyticus</name>
    <dbReference type="NCBI Taxonomy" id="1564164"/>
    <lineage>
        <taxon>Bacteria</taxon>
        <taxon>Bacillati</taxon>
        <taxon>Actinomycetota</taxon>
        <taxon>Actinomycetes</taxon>
        <taxon>Geodermatophilales</taxon>
        <taxon>Geodermatophilaceae</taxon>
        <taxon>Blastococcus</taxon>
    </lineage>
</organism>
<dbReference type="InterPro" id="IPR012001">
    <property type="entry name" value="Thiamin_PyroP_enz_TPP-bd_dom"/>
</dbReference>
<dbReference type="InterPro" id="IPR029061">
    <property type="entry name" value="THDP-binding"/>
</dbReference>
<evidence type="ECO:0000259" key="4">
    <source>
        <dbReference type="Pfam" id="PF02776"/>
    </source>
</evidence>
<name>A0A5S5CXA8_9ACTN</name>
<keyword evidence="6" id="KW-1185">Reference proteome</keyword>
<evidence type="ECO:0000256" key="2">
    <source>
        <dbReference type="ARBA" id="ARBA00023052"/>
    </source>
</evidence>
<dbReference type="AlphaFoldDB" id="A0A5S5CXA8"/>
<gene>
    <name evidence="5" type="ORF">BD833_107100</name>
</gene>
<evidence type="ECO:0000313" key="6">
    <source>
        <dbReference type="Proteomes" id="UP000322499"/>
    </source>
</evidence>
<dbReference type="Pfam" id="PF02775">
    <property type="entry name" value="TPP_enzyme_C"/>
    <property type="match status" value="1"/>
</dbReference>
<comment type="caution">
    <text evidence="5">The sequence shown here is derived from an EMBL/GenBank/DDBJ whole genome shotgun (WGS) entry which is preliminary data.</text>
</comment>
<feature type="domain" description="Thiamine pyrophosphate enzyme TPP-binding" evidence="3">
    <location>
        <begin position="383"/>
        <end position="514"/>
    </location>
</feature>
<comment type="similarity">
    <text evidence="1">Belongs to the TPP enzyme family.</text>
</comment>
<dbReference type="InterPro" id="IPR045229">
    <property type="entry name" value="TPP_enz"/>
</dbReference>
<dbReference type="GO" id="GO:0000287">
    <property type="term" value="F:magnesium ion binding"/>
    <property type="evidence" value="ECO:0007669"/>
    <property type="project" value="UniProtKB-ARBA"/>
</dbReference>
<protein>
    <submittedName>
        <fullName evidence="5">Acetolactate synthase-1/2/3 large subunit</fullName>
    </submittedName>
</protein>
<dbReference type="PANTHER" id="PTHR18968:SF86">
    <property type="entry name" value="ACETOLACTATE SYNTHASE LARGE SUBUNIT ILVX-RELATED"/>
    <property type="match status" value="1"/>
</dbReference>
<keyword evidence="2" id="KW-0786">Thiamine pyrophosphate</keyword>
<dbReference type="GO" id="GO:0030976">
    <property type="term" value="F:thiamine pyrophosphate binding"/>
    <property type="evidence" value="ECO:0007669"/>
    <property type="project" value="InterPro"/>
</dbReference>
<evidence type="ECO:0000256" key="1">
    <source>
        <dbReference type="ARBA" id="ARBA00007812"/>
    </source>
</evidence>
<dbReference type="EMBL" id="VNHW01000007">
    <property type="protein sequence ID" value="TYP87162.1"/>
    <property type="molecule type" value="Genomic_DNA"/>
</dbReference>
<evidence type="ECO:0000313" key="5">
    <source>
        <dbReference type="EMBL" id="TYP87162.1"/>
    </source>
</evidence>
<dbReference type="Pfam" id="PF02776">
    <property type="entry name" value="TPP_enzyme_N"/>
    <property type="match status" value="1"/>
</dbReference>
<feature type="domain" description="Thiamine pyrophosphate enzyme N-terminal TPP-binding" evidence="4">
    <location>
        <begin position="5"/>
        <end position="107"/>
    </location>
</feature>
<sequence length="519" mass="52817">MSDVNGAQALIRTLVDGGVDVCFSNPGTSEMHFVAALDHVPEMRGVLCLFEGVATGAADGYGRMTDRPASVLLHLGPGLANGLANLHNARRARTPVVTVVGDHAGYHKAYDSPLESDIDALAGTVSGWLRRSAGAADVGADAADAVAAARTSPGRIATLILPADTSWSVGAAVAAPRPVEAPAAVPADAVAAIAAVLTSGEPCALLVGAGATRTRGLVAAARVAAAIGAPLYCETFPARLERGAGRPAVERLPRAADQAARRLAGVRHLVLVGAQAPVSFFAYPDQPSSLVPEGCEVHELGTVADDLPAALEQLAELVGAPAEAPLQAAARPELPTGELTLDAIGRLLGALLPEGAIVVDEGVTSTRQLPGPTAGAPAHDWLTLTGGAIGQGLPVATGAAVACPDRPVVCLEGDGSAMYTISALWTQAREQLDVTTLVFSNRSYRILEGELANVGAAASGPRSRDLLELGRPELDFAAMASGMGVPATRARTAEELADQFRRALAEPGPHLIDVVLPGS</sequence>
<dbReference type="Proteomes" id="UP000322499">
    <property type="component" value="Unassembled WGS sequence"/>
</dbReference>
<proteinExistence type="inferred from homology"/>
<reference evidence="5 6" key="1">
    <citation type="submission" date="2019-07" db="EMBL/GenBank/DDBJ databases">
        <title>Genomic Encyclopedia of Archaeal and Bacterial Type Strains, Phase II (KMG-II): from individual species to whole genera.</title>
        <authorList>
            <person name="Goeker M."/>
        </authorList>
    </citation>
    <scope>NUCLEOTIDE SEQUENCE [LARGE SCALE GENOMIC DNA]</scope>
    <source>
        <strain evidence="5 6">DSM 46842</strain>
    </source>
</reference>
<dbReference type="Gene3D" id="3.40.50.970">
    <property type="match status" value="2"/>
</dbReference>
<dbReference type="GO" id="GO:0050660">
    <property type="term" value="F:flavin adenine dinucleotide binding"/>
    <property type="evidence" value="ECO:0007669"/>
    <property type="project" value="TreeGrafter"/>
</dbReference>
<accession>A0A5S5CXA8</accession>
<dbReference type="CDD" id="cd02002">
    <property type="entry name" value="TPP_BFDC"/>
    <property type="match status" value="1"/>
</dbReference>
<dbReference type="NCBIfam" id="NF005760">
    <property type="entry name" value="PRK07586.1"/>
    <property type="match status" value="1"/>
</dbReference>
<dbReference type="GO" id="GO:0003984">
    <property type="term" value="F:acetolactate synthase activity"/>
    <property type="evidence" value="ECO:0007669"/>
    <property type="project" value="TreeGrafter"/>
</dbReference>
<dbReference type="InterPro" id="IPR011766">
    <property type="entry name" value="TPP_enzyme_TPP-bd"/>
</dbReference>
<dbReference type="RefSeq" id="WP_166533432.1">
    <property type="nucleotide sequence ID" value="NZ_VNHW01000007.1"/>
</dbReference>
<dbReference type="PANTHER" id="PTHR18968">
    <property type="entry name" value="THIAMINE PYROPHOSPHATE ENZYMES"/>
    <property type="match status" value="1"/>
</dbReference>
<evidence type="ECO:0000259" key="3">
    <source>
        <dbReference type="Pfam" id="PF02775"/>
    </source>
</evidence>
<dbReference type="SUPFAM" id="SSF52518">
    <property type="entry name" value="Thiamin diphosphate-binding fold (THDP-binding)"/>
    <property type="match status" value="2"/>
</dbReference>